<dbReference type="AlphaFoldDB" id="A0A8S3B2L2"/>
<sequence length="474" mass="54807">MNVNSTDDQSAIGELQHVSDTIHIFRDRDQCIDFLTDSDNDKACMIISGALCQNVVPLTHDITQLQTIFILSREKDKLEQWAEDWPKIKGIFTDIVSICQAFKKIADRFEKNTVPISIVRTDENISIKSLDQLNCSFMYTQIIKEILLTIKFGEKHIQEFFRNSRDKRIDNEATLENVNKLDREYHNQSPIRWYTSEPLFYSVLNRALRNMEVNTIINMGFFIKDLHHQIQQLHTEQFGEHHTNNFFTVYRGQGMSNIDFDQLMNTKGGLISFNNILSTSKNREVSFLFAESILSDPNLVAILFVMMVDPSKSTTPFASVTDVGHFGDAEEEVIFSMHTVFRINDVTSTDENQRIFQVNLTLTTDDDKDLRLLTNHIREETFPDSTGWYRLGLVLLKLGQSHKAYQMYQVLLEQATIEGEKGPIYHQLGKAKFMQGEYEEAIKFYEKSFAIQQQSLPPNHPDLAMYYNNIGAVY</sequence>
<dbReference type="PANTHER" id="PTHR45641:SF1">
    <property type="entry name" value="AAA+ ATPASE DOMAIN-CONTAINING PROTEIN"/>
    <property type="match status" value="1"/>
</dbReference>
<feature type="non-terminal residue" evidence="4">
    <location>
        <position position="1"/>
    </location>
</feature>
<dbReference type="InterPro" id="IPR019734">
    <property type="entry name" value="TPR_rpt"/>
</dbReference>
<dbReference type="InterPro" id="IPR011990">
    <property type="entry name" value="TPR-like_helical_dom_sf"/>
</dbReference>
<evidence type="ECO:0000313" key="5">
    <source>
        <dbReference type="Proteomes" id="UP000681720"/>
    </source>
</evidence>
<evidence type="ECO:0000256" key="1">
    <source>
        <dbReference type="ARBA" id="ARBA00022737"/>
    </source>
</evidence>
<reference evidence="4" key="1">
    <citation type="submission" date="2021-02" db="EMBL/GenBank/DDBJ databases">
        <authorList>
            <person name="Nowell W R."/>
        </authorList>
    </citation>
    <scope>NUCLEOTIDE SEQUENCE</scope>
</reference>
<dbReference type="PROSITE" id="PS51996">
    <property type="entry name" value="TR_MART"/>
    <property type="match status" value="1"/>
</dbReference>
<dbReference type="SMART" id="SM00028">
    <property type="entry name" value="TPR"/>
    <property type="match status" value="2"/>
</dbReference>
<comment type="caution">
    <text evidence="4">The sequence shown here is derived from an EMBL/GenBank/DDBJ whole genome shotgun (WGS) entry which is preliminary data.</text>
</comment>
<gene>
    <name evidence="4" type="ORF">GIL414_LOCUS45920</name>
</gene>
<dbReference type="Gene3D" id="3.90.176.10">
    <property type="entry name" value="Toxin ADP-ribosyltransferase, Chain A, domain 1"/>
    <property type="match status" value="1"/>
</dbReference>
<dbReference type="PROSITE" id="PS50005">
    <property type="entry name" value="TPR"/>
    <property type="match status" value="1"/>
</dbReference>
<keyword evidence="1" id="KW-0677">Repeat</keyword>
<protein>
    <submittedName>
        <fullName evidence="4">Uncharacterized protein</fullName>
    </submittedName>
</protein>
<feature type="repeat" description="TPR" evidence="3">
    <location>
        <begin position="422"/>
        <end position="455"/>
    </location>
</feature>
<dbReference type="Proteomes" id="UP000681720">
    <property type="component" value="Unassembled WGS sequence"/>
</dbReference>
<evidence type="ECO:0000256" key="2">
    <source>
        <dbReference type="ARBA" id="ARBA00022803"/>
    </source>
</evidence>
<keyword evidence="2 3" id="KW-0802">TPR repeat</keyword>
<accession>A0A8S3B2L2</accession>
<dbReference type="Pfam" id="PF13424">
    <property type="entry name" value="TPR_12"/>
    <property type="match status" value="1"/>
</dbReference>
<organism evidence="4 5">
    <name type="scientific">Rotaria magnacalcarata</name>
    <dbReference type="NCBI Taxonomy" id="392030"/>
    <lineage>
        <taxon>Eukaryota</taxon>
        <taxon>Metazoa</taxon>
        <taxon>Spiralia</taxon>
        <taxon>Gnathifera</taxon>
        <taxon>Rotifera</taxon>
        <taxon>Eurotatoria</taxon>
        <taxon>Bdelloidea</taxon>
        <taxon>Philodinida</taxon>
        <taxon>Philodinidae</taxon>
        <taxon>Rotaria</taxon>
    </lineage>
</organism>
<dbReference type="SUPFAM" id="SSF48452">
    <property type="entry name" value="TPR-like"/>
    <property type="match status" value="1"/>
</dbReference>
<dbReference type="SUPFAM" id="SSF56399">
    <property type="entry name" value="ADP-ribosylation"/>
    <property type="match status" value="1"/>
</dbReference>
<dbReference type="Gene3D" id="1.25.40.10">
    <property type="entry name" value="Tetratricopeptide repeat domain"/>
    <property type="match status" value="1"/>
</dbReference>
<dbReference type="EMBL" id="CAJOBJ010142715">
    <property type="protein sequence ID" value="CAF4770316.1"/>
    <property type="molecule type" value="Genomic_DNA"/>
</dbReference>
<name>A0A8S3B2L2_9BILA</name>
<proteinExistence type="predicted"/>
<evidence type="ECO:0000256" key="3">
    <source>
        <dbReference type="PROSITE-ProRule" id="PRU00339"/>
    </source>
</evidence>
<feature type="non-terminal residue" evidence="4">
    <location>
        <position position="474"/>
    </location>
</feature>
<dbReference type="PANTHER" id="PTHR45641">
    <property type="entry name" value="TETRATRICOPEPTIDE REPEAT PROTEIN (AFU_ORTHOLOGUE AFUA_6G03870)"/>
    <property type="match status" value="1"/>
</dbReference>
<evidence type="ECO:0000313" key="4">
    <source>
        <dbReference type="EMBL" id="CAF4770316.1"/>
    </source>
</evidence>